<evidence type="ECO:0000313" key="1">
    <source>
        <dbReference type="EMBL" id="BBY03938.1"/>
    </source>
</evidence>
<accession>A0A7I7P895</accession>
<sequence length="80" mass="8933">MRDPAVHNGGYSCRYRIPNGRCGSARRAYTKCVTREIRIHAEISYIAALLATPTCHPSLLLQALNRRTGRQHGSQATDRP</sequence>
<dbReference type="EMBL" id="AP022582">
    <property type="protein sequence ID" value="BBY03938.1"/>
    <property type="molecule type" value="Genomic_DNA"/>
</dbReference>
<evidence type="ECO:0000313" key="2">
    <source>
        <dbReference type="Proteomes" id="UP000466632"/>
    </source>
</evidence>
<protein>
    <submittedName>
        <fullName evidence="1">Uncharacterized protein</fullName>
    </submittedName>
</protein>
<dbReference type="Proteomes" id="UP000466632">
    <property type="component" value="Chromosome"/>
</dbReference>
<dbReference type="AlphaFoldDB" id="A0A7I7P895"/>
<proteinExistence type="predicted"/>
<name>A0A7I7P895_9MYCO</name>
<organism evidence="1 2">
    <name type="scientific">Mycobacterium seoulense</name>
    <dbReference type="NCBI Taxonomy" id="386911"/>
    <lineage>
        <taxon>Bacteria</taxon>
        <taxon>Bacillati</taxon>
        <taxon>Actinomycetota</taxon>
        <taxon>Actinomycetes</taxon>
        <taxon>Mycobacteriales</taxon>
        <taxon>Mycobacteriaceae</taxon>
        <taxon>Mycobacterium</taxon>
    </lineage>
</organism>
<keyword evidence="2" id="KW-1185">Reference proteome</keyword>
<reference evidence="1 2" key="1">
    <citation type="journal article" date="2019" name="Emerg. Microbes Infect.">
        <title>Comprehensive subspecies identification of 175 nontuberculous mycobacteria species based on 7547 genomic profiles.</title>
        <authorList>
            <person name="Matsumoto Y."/>
            <person name="Kinjo T."/>
            <person name="Motooka D."/>
            <person name="Nabeya D."/>
            <person name="Jung N."/>
            <person name="Uechi K."/>
            <person name="Horii T."/>
            <person name="Iida T."/>
            <person name="Fujita J."/>
            <person name="Nakamura S."/>
        </authorList>
    </citation>
    <scope>NUCLEOTIDE SEQUENCE [LARGE SCALE GENOMIC DNA]</scope>
    <source>
        <strain evidence="1 2">JCM 16018</strain>
    </source>
</reference>
<dbReference type="KEGG" id="mseo:MSEO_44370"/>
<gene>
    <name evidence="1" type="ORF">MSEO_44370</name>
</gene>